<keyword evidence="4" id="KW-1185">Reference proteome</keyword>
<evidence type="ECO:0000313" key="4">
    <source>
        <dbReference type="Proteomes" id="UP000693970"/>
    </source>
</evidence>
<feature type="region of interest" description="Disordered" evidence="1">
    <location>
        <begin position="484"/>
        <end position="514"/>
    </location>
</feature>
<gene>
    <name evidence="3" type="ORF">IV203_018572</name>
    <name evidence="2" type="ORF">IV203_033388</name>
</gene>
<dbReference type="EMBL" id="JAGRRH010000083">
    <property type="protein sequence ID" value="KAG7337450.1"/>
    <property type="molecule type" value="Genomic_DNA"/>
</dbReference>
<evidence type="ECO:0000313" key="3">
    <source>
        <dbReference type="EMBL" id="KAG7372429.1"/>
    </source>
</evidence>
<name>A0A9K3M2A4_9STRA</name>
<reference evidence="3" key="2">
    <citation type="submission" date="2021-04" db="EMBL/GenBank/DDBJ databases">
        <authorList>
            <person name="Podell S."/>
        </authorList>
    </citation>
    <scope>NUCLEOTIDE SEQUENCE</scope>
    <source>
        <strain evidence="3">Hildebrandi</strain>
    </source>
</reference>
<sequence length="880" mass="101527">MVNEQSTAGRRVAVAAEKMDAKMCDDGLPSRRKRQHTLLARLAGVFVLVLLNLNRGLNIDIESRVDHPSTQSVIDSPKNMTSLFSKPTSNEVGDVGTIQGICGPHSESNKQTSSFPHPGKHPKFLFGIPSTLSSMLEKERRQTFRETYLNFDRQIYDMAMKHQSGSSHTNISSLPNFPKQHNRVCSLQEWTCKYDQIHEECQIIYAFFVGDNATAPPYILDDSLRDFRSMLVSNNYNATEELGLVRLNIRENQFDGKMTTWFQFAALVGEEFPEIDYAVKLDSDTLVFTPNFLENLEFRHWKLLNERNNLKTERIYGGVKYPKSYCGKDEKHHACPLPLVGDTYMSGELNFMSMDLARYIASPACPRENITIPHEDVSLSNYVYSYTNNQKLPGHVKNTTIDRIFVQQEHLLLTFNESAAMKSRKTGQSVNLQKQFRKFLWGHCNPRPLKNDALYAFFKDPKKVRKIWSDFITFYYDGVYGRSSKAGNHGKEKAASPQNIHKSRKGKLESRDEKSDVTDNTTACAILFFGLPRSFKRYVLPSIIRNVLVPNLKYNCDYYIHYYQIDREESSRSGYAGKLNTDDVLLLESAVRQLHNESNLNSTIGNTLTLPRVSFVSDTNATFWEARGNLVEKYRTAKRNNGKFLYFPSEEPNYVYPTTMDNIVKQWHSIETVWNEMEQSAKVLNKTYSRVAMLRSDVIFIDPIDIYLIQNGKKDIRNRYITIPDWAGWPVNDRMVYGPYNAVKVWAAERFERLDNYVRTDVISRAGYGMHPEKFLNRALLPHITKKLGYQLEKTKRFCFVRVRADGGIWIDDCNKGFPENNATRTFTRDLLPDDATCQRQAFEWWADQLYCNFTERDDLLWNLKEKPILQSLSATSNAT</sequence>
<dbReference type="Proteomes" id="UP000693970">
    <property type="component" value="Unassembled WGS sequence"/>
</dbReference>
<organism evidence="3 4">
    <name type="scientific">Nitzschia inconspicua</name>
    <dbReference type="NCBI Taxonomy" id="303405"/>
    <lineage>
        <taxon>Eukaryota</taxon>
        <taxon>Sar</taxon>
        <taxon>Stramenopiles</taxon>
        <taxon>Ochrophyta</taxon>
        <taxon>Bacillariophyta</taxon>
        <taxon>Bacillariophyceae</taxon>
        <taxon>Bacillariophycidae</taxon>
        <taxon>Bacillariales</taxon>
        <taxon>Bacillariaceae</taxon>
        <taxon>Nitzschia</taxon>
    </lineage>
</organism>
<evidence type="ECO:0000256" key="1">
    <source>
        <dbReference type="SAM" id="MobiDB-lite"/>
    </source>
</evidence>
<evidence type="ECO:0000313" key="2">
    <source>
        <dbReference type="EMBL" id="KAG7337450.1"/>
    </source>
</evidence>
<comment type="caution">
    <text evidence="3">The sequence shown here is derived from an EMBL/GenBank/DDBJ whole genome shotgun (WGS) entry which is preliminary data.</text>
</comment>
<dbReference type="OrthoDB" id="218271at2759"/>
<dbReference type="AlphaFoldDB" id="A0A9K3M2A4"/>
<dbReference type="EMBL" id="JAGRRH010000003">
    <property type="protein sequence ID" value="KAG7372429.1"/>
    <property type="molecule type" value="Genomic_DNA"/>
</dbReference>
<protein>
    <submittedName>
        <fullName evidence="3">Uncharacterized protein</fullName>
    </submittedName>
</protein>
<proteinExistence type="predicted"/>
<accession>A0A9K3M2A4</accession>
<reference evidence="3" key="1">
    <citation type="journal article" date="2021" name="Sci. Rep.">
        <title>Diploid genomic architecture of Nitzschia inconspicua, an elite biomass production diatom.</title>
        <authorList>
            <person name="Oliver A."/>
            <person name="Podell S."/>
            <person name="Pinowska A."/>
            <person name="Traller J.C."/>
            <person name="Smith S.R."/>
            <person name="McClure R."/>
            <person name="Beliaev A."/>
            <person name="Bohutskyi P."/>
            <person name="Hill E.A."/>
            <person name="Rabines A."/>
            <person name="Zheng H."/>
            <person name="Allen L.Z."/>
            <person name="Kuo A."/>
            <person name="Grigoriev I.V."/>
            <person name="Allen A.E."/>
            <person name="Hazlebeck D."/>
            <person name="Allen E.E."/>
        </authorList>
    </citation>
    <scope>NUCLEOTIDE SEQUENCE</scope>
    <source>
        <strain evidence="3">Hildebrandi</strain>
    </source>
</reference>